<keyword evidence="6" id="KW-0699">rRNA-binding</keyword>
<keyword evidence="3 6" id="KW-0689">Ribosomal protein</keyword>
<evidence type="ECO:0000256" key="3">
    <source>
        <dbReference type="ARBA" id="ARBA00022980"/>
    </source>
</evidence>
<dbReference type="InterPro" id="IPR023575">
    <property type="entry name" value="Ribosomal_uS19_SF"/>
</dbReference>
<dbReference type="InterPro" id="IPR020934">
    <property type="entry name" value="Ribosomal_uS19_CS"/>
</dbReference>
<dbReference type="EMBL" id="LGUC01000001">
    <property type="protein sequence ID" value="KPN31881.1"/>
    <property type="molecule type" value="Genomic_DNA"/>
</dbReference>
<dbReference type="GO" id="GO:0003735">
    <property type="term" value="F:structural constituent of ribosome"/>
    <property type="evidence" value="ECO:0007669"/>
    <property type="project" value="UniProtKB-UniRule"/>
</dbReference>
<keyword evidence="4 6" id="KW-0687">Ribonucleoprotein</keyword>
<dbReference type="NCBIfam" id="TIGR01025">
    <property type="entry name" value="uS19_arch"/>
    <property type="match status" value="1"/>
</dbReference>
<keyword evidence="10" id="KW-1185">Reference proteome</keyword>
<evidence type="ECO:0000256" key="8">
    <source>
        <dbReference type="SAM" id="MobiDB-lite"/>
    </source>
</evidence>
<dbReference type="STRING" id="699431.SY89_02637"/>
<evidence type="ECO:0000313" key="9">
    <source>
        <dbReference type="EMBL" id="KPN31881.1"/>
    </source>
</evidence>
<dbReference type="InterPro" id="IPR008991">
    <property type="entry name" value="Translation_prot_SH3-like_sf"/>
</dbReference>
<dbReference type="PATRIC" id="fig|699431.3.peg.2700"/>
<evidence type="ECO:0000256" key="6">
    <source>
        <dbReference type="HAMAP-Rule" id="MF_00531"/>
    </source>
</evidence>
<keyword evidence="6" id="KW-0694">RNA-binding</keyword>
<reference evidence="10" key="1">
    <citation type="submission" date="2013-11" db="EMBL/GenBank/DDBJ databases">
        <authorList>
            <person name="Hoang H.T."/>
            <person name="Killian M.L."/>
            <person name="Madson D.M."/>
            <person name="Arruda P.H.E."/>
            <person name="Sun D."/>
            <person name="Schwartz K.J."/>
            <person name="Yoon K."/>
        </authorList>
    </citation>
    <scope>NUCLEOTIDE SEQUENCE [LARGE SCALE GENOMIC DNA]</scope>
    <source>
        <strain evidence="10">CDK2</strain>
    </source>
</reference>
<dbReference type="Proteomes" id="UP000050535">
    <property type="component" value="Unassembled WGS sequence"/>
</dbReference>
<dbReference type="PANTHER" id="PTHR11880:SF2">
    <property type="entry name" value="SMALL RIBOSOMAL SUBUNIT PROTEIN US19"/>
    <property type="match status" value="1"/>
</dbReference>
<dbReference type="PANTHER" id="PTHR11880">
    <property type="entry name" value="RIBOSOMAL PROTEIN S19P FAMILY MEMBER"/>
    <property type="match status" value="1"/>
</dbReference>
<dbReference type="InterPro" id="IPR002222">
    <property type="entry name" value="Ribosomal_uS19"/>
</dbReference>
<dbReference type="PROSITE" id="PS00323">
    <property type="entry name" value="RIBOSOMAL_S19"/>
    <property type="match status" value="1"/>
</dbReference>
<dbReference type="Pfam" id="PF00203">
    <property type="entry name" value="Ribosomal_S19"/>
    <property type="match status" value="1"/>
</dbReference>
<name>A0A0P7GCX7_9EURY</name>
<dbReference type="HAMAP" id="MF_00531">
    <property type="entry name" value="Ribosomal_uS19"/>
    <property type="match status" value="1"/>
</dbReference>
<feature type="compositionally biased region" description="Basic and acidic residues" evidence="8">
    <location>
        <begin position="27"/>
        <end position="37"/>
    </location>
</feature>
<comment type="caution">
    <text evidence="9">The sequence shown here is derived from an EMBL/GenBank/DDBJ whole genome shotgun (WGS) entry which is preliminary data.</text>
</comment>
<evidence type="ECO:0000256" key="7">
    <source>
        <dbReference type="RuleBase" id="RU003485"/>
    </source>
</evidence>
<sequence>MNAVDHPFGGGGRQHPGQPKSVSRDAPPGRKVGDIASKRTGRSGGKGESNTMSSEYRTGREGEFTYRGHTLEDLEEMDLDEVVELLPARVRRTIDRGLGIDHRKLAEEAQEATEEETANDPLRTHLRDMPILPSFVGLTFEVYNGHSFDRVKVEPEMIGHYLGEFHLTRSTVEHGQAGIGATRSSKFVPLK</sequence>
<evidence type="ECO:0000256" key="1">
    <source>
        <dbReference type="ARBA" id="ARBA00003239"/>
    </source>
</evidence>
<evidence type="ECO:0000256" key="4">
    <source>
        <dbReference type="ARBA" id="ARBA00023274"/>
    </source>
</evidence>
<protein>
    <recommendedName>
        <fullName evidence="5 6">Small ribosomal subunit protein uS19</fullName>
    </recommendedName>
</protein>
<dbReference type="GO" id="GO:0019843">
    <property type="term" value="F:rRNA binding"/>
    <property type="evidence" value="ECO:0007669"/>
    <property type="project" value="UniProtKB-UniRule"/>
</dbReference>
<evidence type="ECO:0000256" key="5">
    <source>
        <dbReference type="ARBA" id="ARBA00035163"/>
    </source>
</evidence>
<dbReference type="GO" id="GO:0000028">
    <property type="term" value="P:ribosomal small subunit assembly"/>
    <property type="evidence" value="ECO:0007669"/>
    <property type="project" value="TreeGrafter"/>
</dbReference>
<dbReference type="Gene3D" id="3.30.860.10">
    <property type="entry name" value="30s Ribosomal Protein S19, Chain A"/>
    <property type="match status" value="1"/>
</dbReference>
<gene>
    <name evidence="6" type="primary">rps19p</name>
    <name evidence="9" type="ORF">SY89_02637</name>
</gene>
<dbReference type="AlphaFoldDB" id="A0A0P7GCX7"/>
<dbReference type="GO" id="GO:0022627">
    <property type="term" value="C:cytosolic small ribosomal subunit"/>
    <property type="evidence" value="ECO:0007669"/>
    <property type="project" value="UniProtKB-UniRule"/>
</dbReference>
<organism evidence="9 10">
    <name type="scientific">Halolamina pelagica</name>
    <dbReference type="NCBI Taxonomy" id="699431"/>
    <lineage>
        <taxon>Archaea</taxon>
        <taxon>Methanobacteriati</taxon>
        <taxon>Methanobacteriota</taxon>
        <taxon>Stenosarchaea group</taxon>
        <taxon>Halobacteria</taxon>
        <taxon>Halobacteriales</taxon>
        <taxon>Haloferacaceae</taxon>
    </lineage>
</organism>
<dbReference type="SUPFAM" id="SSF50104">
    <property type="entry name" value="Translation proteins SH3-like domain"/>
    <property type="match status" value="1"/>
</dbReference>
<dbReference type="SUPFAM" id="SSF54570">
    <property type="entry name" value="Ribosomal protein S19"/>
    <property type="match status" value="1"/>
</dbReference>
<comment type="similarity">
    <text evidence="2 6 7">Belongs to the universal ribosomal protein uS19 family.</text>
</comment>
<dbReference type="InterPro" id="IPR014726">
    <property type="entry name" value="Ribosomal_uL2_dom3"/>
</dbReference>
<dbReference type="FunFam" id="3.30.860.10:FF:000002">
    <property type="entry name" value="40S ribosomal protein S15"/>
    <property type="match status" value="1"/>
</dbReference>
<dbReference type="GO" id="GO:0006412">
    <property type="term" value="P:translation"/>
    <property type="evidence" value="ECO:0007669"/>
    <property type="project" value="UniProtKB-UniRule"/>
</dbReference>
<evidence type="ECO:0000313" key="10">
    <source>
        <dbReference type="Proteomes" id="UP000050535"/>
    </source>
</evidence>
<evidence type="ECO:0000256" key="2">
    <source>
        <dbReference type="ARBA" id="ARBA00007345"/>
    </source>
</evidence>
<dbReference type="NCBIfam" id="NF003121">
    <property type="entry name" value="PRK04038.1"/>
    <property type="match status" value="1"/>
</dbReference>
<dbReference type="Gene3D" id="4.10.950.10">
    <property type="entry name" value="Ribosomal protein L2, domain 3"/>
    <property type="match status" value="1"/>
</dbReference>
<dbReference type="PRINTS" id="PR00975">
    <property type="entry name" value="RIBOSOMALS19"/>
</dbReference>
<accession>A0A0P7GCX7</accession>
<proteinExistence type="inferred from homology"/>
<comment type="function">
    <text evidence="1 6">Protein S19 forms a complex with S13 that binds strongly to the 16S ribosomal RNA.</text>
</comment>
<feature type="region of interest" description="Disordered" evidence="8">
    <location>
        <begin position="1"/>
        <end position="63"/>
    </location>
</feature>
<dbReference type="InterPro" id="IPR005713">
    <property type="entry name" value="Ribosomal_uS19_euk/arc"/>
</dbReference>